<proteinExistence type="predicted"/>
<dbReference type="InterPro" id="IPR016024">
    <property type="entry name" value="ARM-type_fold"/>
</dbReference>
<dbReference type="PANTHER" id="PTHR16212:SF4">
    <property type="entry name" value="FOCADHESIN"/>
    <property type="match status" value="1"/>
</dbReference>
<accession>A0AA86VES2</accession>
<gene>
    <name evidence="2" type="ORF">AYBTSS11_LOCUS12247</name>
</gene>
<keyword evidence="3" id="KW-1185">Reference proteome</keyword>
<dbReference type="GO" id="GO:0005737">
    <property type="term" value="C:cytoplasm"/>
    <property type="evidence" value="ECO:0007669"/>
    <property type="project" value="EnsemblPlants"/>
</dbReference>
<dbReference type="Gramene" id="rna-AYBTSS11_LOCUS12247">
    <property type="protein sequence ID" value="CAJ1946653.1"/>
    <property type="gene ID" value="gene-AYBTSS11_LOCUS12247"/>
</dbReference>
<dbReference type="GO" id="GO:0009793">
    <property type="term" value="P:embryo development ending in seed dormancy"/>
    <property type="evidence" value="ECO:0007669"/>
    <property type="project" value="EnsemblPlants"/>
</dbReference>
<dbReference type="InterPro" id="IPR045163">
    <property type="entry name" value="Focadhesin/RST1"/>
</dbReference>
<dbReference type="PANTHER" id="PTHR16212">
    <property type="entry name" value="FOCADHESIN FAMILY MEMBER"/>
    <property type="match status" value="1"/>
</dbReference>
<dbReference type="Pfam" id="PF12530">
    <property type="entry name" value="DUF3730"/>
    <property type="match status" value="2"/>
</dbReference>
<dbReference type="GO" id="GO:0043447">
    <property type="term" value="P:alkane biosynthetic process"/>
    <property type="evidence" value="ECO:0007669"/>
    <property type="project" value="EnsemblPlants"/>
</dbReference>
<protein>
    <recommendedName>
        <fullName evidence="1">DUF3730 domain-containing protein</fullName>
    </recommendedName>
</protein>
<dbReference type="EMBL" id="OY731401">
    <property type="protein sequence ID" value="CAJ1946653.1"/>
    <property type="molecule type" value="Genomic_DNA"/>
</dbReference>
<sequence>MESYDPLLEKTRVPQPGLQKLAVESIFSKLRSAPKHFDPESEAGRRAISLCLTSPSPHVVDYSIRHLCRLAADSVVAVARASFELLAALEGSDPKLVPVFVKGLGFLARHDFRNNASSNFASSSHNHPFIRVLLCRPEVQSELRQQVLLFMLQNKQVGMVPVCEFLRPLLDVSIIKLLVSESSSSLFATQLVSSMVSFCCSFPHESLPVFKLLIECLKYLPHEGSEDYRKLIFVVEHMVEAYIIVLKSLAGKKLQLITEAQLCAVEFLETILSLSTCLQWHPGGLEPVCELFMRLLTVQKDLGLPWLRGLSSTIVSLFIIIVQSDLEHEQISILKLLLLILKWKYDSGMFSIAILILSYHADAVVSGTKISLFEETLFLLPILSLMSSPSKSVKGLASDLLLLLEKLLVKMFVGPKDKSIFEERVNYLSTPGIIVLRLLRHLWFQDGDSSSRTSLLKLALKGFNQSEIMHDTPASWVSHLRGFCLSIVDQRKSLLPLSHSQEVFLNEMPLLLSAVLNVLLIHPSMGAASVDSLSSIAIMDPKLGVPLLLTIMFYSNIFRRNDINCHDMLLKIFEMLPSLASHSAMTPLVVQTILPMLNKDAKVWIWLYSLIAFLPPLLHVIKEGDVCSLYSTATRLLCRTWETNDRAFGSLQGVLLPKGFTHFTSERDICISMAASIRDVCHKSPDRGVDLILSVSSCIESQDCLIKALGLQSLAFLCEADVIDFYTAWDVIAKHVQGYQDDPILANSLCLLLRWGAMDAEAYSEASKSVLPIMWDVVTSGQERQWAKARISALESLSQYEVSQLERSIPDLKKMILELFFSETNPNVLKAMEDFHVKIITYEHINRRRLVKEKRVIGSKIEKLMNVFPQVIFSSGNINEARELPGAALVCFSFTPKDVNEHQASERLRDVHAGYENALVEVAASLQLSRNILLALMALQSWKSFVRRWMKAYTLSYDAKTKLTVLDKTSKAASDILKSMMAIANEAVPRAAENIALAIGALCVVLPPSVHTVKSAASKFLLEWLLQHEHEHRQWSAAISLGLISSCLHVTDHKQRYYNITGLLEVLFDGRSSLVKGACGVGLGFSCQDLLTRVETSVTSTVMKETEKVPEFELLGRVITALATMIQQRTRCSSEVLDSLCSCFPLGSHDISAKLYEQLSENSEDLEEDIWGVAGLVLGLANSISAIYRAGELDTVIKIKNLVISWLPYVHSQVEKKTFHGKESENVLALGSCIALPTLVAFCQRMELMDDAELDLIVIGFKELISELIAVKNCGIMHHSLLMASCVGAGTVLSCILNEGVHSIEAERVKCLLELFRKCYSNPFPFLVHLGGMLGVVNVIGAGAGILVNMNFPNYTRQSGYQKESSSLMGPLLSNSDFEPYLTSLVQELFLVAQNSDNQQLQQVASWVLAFLRHHLWSKEFFSVDSDSSVSETSSKSVSHSFSEDNVVMKLSLWLTDFKYTEPGTVVHNNRVIAVLRCLSRAPRLPSLDWGSIVRRCMRYEIKVVDLIPKDSTCKNGTLREESTMFSMAHANQFDSLLTFLDELTDFSRFRTLEMNLQSCLLNHLADLVKVFSNSRLEKLFGDVSDHLFSFTSYKESSTYHKSLLCISCWKGLYECLDEVSADTSGHISHIERCMEVLFTLLPPVQSSISVVSGHVTSAEEWSEAVRCLGKAPESWLLDFLKVSHEEFVQSAGKSIEVLKKVCAKIKLVKVGSLSVTELGKMKTYILNSKSQGLWDILFEVVAALYHAEGSIKRQWLIDAVEISCVSSFPSTALQFFGLLSAACCKYMPFMIVDQQMVLNDLPVTLVSLLADQNWNVIGETVVSHLFSSTERIYNWATQIADGSYIPGSQPIEESENHMAVFLLQVMNHTCVLLRSYLPLDKQLRLSSMVIARDGNYIPENTRL</sequence>
<evidence type="ECO:0000313" key="2">
    <source>
        <dbReference type="EMBL" id="CAJ1946653.1"/>
    </source>
</evidence>
<dbReference type="InterPro" id="IPR022542">
    <property type="entry name" value="FOCAD/RST1_DUF3730"/>
</dbReference>
<evidence type="ECO:0000313" key="3">
    <source>
        <dbReference type="Proteomes" id="UP001189624"/>
    </source>
</evidence>
<name>A0AA86VES2_9FABA</name>
<dbReference type="Proteomes" id="UP001189624">
    <property type="component" value="Chromosome 4"/>
</dbReference>
<feature type="domain" description="DUF3730" evidence="1">
    <location>
        <begin position="551"/>
        <end position="797"/>
    </location>
</feature>
<organism evidence="2 3">
    <name type="scientific">Sphenostylis stenocarpa</name>
    <dbReference type="NCBI Taxonomy" id="92480"/>
    <lineage>
        <taxon>Eukaryota</taxon>
        <taxon>Viridiplantae</taxon>
        <taxon>Streptophyta</taxon>
        <taxon>Embryophyta</taxon>
        <taxon>Tracheophyta</taxon>
        <taxon>Spermatophyta</taxon>
        <taxon>Magnoliopsida</taxon>
        <taxon>eudicotyledons</taxon>
        <taxon>Gunneridae</taxon>
        <taxon>Pentapetalae</taxon>
        <taxon>rosids</taxon>
        <taxon>fabids</taxon>
        <taxon>Fabales</taxon>
        <taxon>Fabaceae</taxon>
        <taxon>Papilionoideae</taxon>
        <taxon>50 kb inversion clade</taxon>
        <taxon>NPAAA clade</taxon>
        <taxon>indigoferoid/millettioid clade</taxon>
        <taxon>Phaseoleae</taxon>
        <taxon>Sphenostylis</taxon>
    </lineage>
</organism>
<evidence type="ECO:0000259" key="1">
    <source>
        <dbReference type="Pfam" id="PF12530"/>
    </source>
</evidence>
<dbReference type="GO" id="GO:1900369">
    <property type="term" value="P:negative regulation of post-transcriptional gene silencing by regulatory ncRNA"/>
    <property type="evidence" value="ECO:0007669"/>
    <property type="project" value="EnsemblPlants"/>
</dbReference>
<dbReference type="GO" id="GO:0010143">
    <property type="term" value="P:cutin biosynthetic process"/>
    <property type="evidence" value="ECO:0007669"/>
    <property type="project" value="EnsemblPlants"/>
</dbReference>
<feature type="domain" description="DUF3730" evidence="1">
    <location>
        <begin position="84"/>
        <end position="347"/>
    </location>
</feature>
<dbReference type="SUPFAM" id="SSF48371">
    <property type="entry name" value="ARM repeat"/>
    <property type="match status" value="1"/>
</dbReference>
<reference evidence="2" key="1">
    <citation type="submission" date="2023-10" db="EMBL/GenBank/DDBJ databases">
        <authorList>
            <person name="Domelevo Entfellner J.-B."/>
        </authorList>
    </citation>
    <scope>NUCLEOTIDE SEQUENCE</scope>
</reference>